<dbReference type="RefSeq" id="WP_189678050.1">
    <property type="nucleotide sequence ID" value="NZ_BNCJ01000001.1"/>
</dbReference>
<dbReference type="EMBL" id="BNCJ01000001">
    <property type="protein sequence ID" value="GHF33227.1"/>
    <property type="molecule type" value="Genomic_DNA"/>
</dbReference>
<organism evidence="1 2">
    <name type="scientific">Seohaeicola zhoushanensis</name>
    <dbReference type="NCBI Taxonomy" id="1569283"/>
    <lineage>
        <taxon>Bacteria</taxon>
        <taxon>Pseudomonadati</taxon>
        <taxon>Pseudomonadota</taxon>
        <taxon>Alphaproteobacteria</taxon>
        <taxon>Rhodobacterales</taxon>
        <taxon>Roseobacteraceae</taxon>
        <taxon>Seohaeicola</taxon>
    </lineage>
</organism>
<sequence>MARYRKKPVTVEAALFDGKLVGEPDGAGAVIKGTCPEWFPAVVREVSNGDKLISELRENEVAVFDGELWIGTLEGAHRASPGDMIIRGVKGELYPCKPDIFAATYDPTPVYP</sequence>
<accession>A0A8J3M348</accession>
<gene>
    <name evidence="1" type="ORF">GCM10017056_00800</name>
</gene>
<dbReference type="AlphaFoldDB" id="A0A8J3M348"/>
<protein>
    <recommendedName>
        <fullName evidence="3">Phage protein</fullName>
    </recommendedName>
</protein>
<keyword evidence="2" id="KW-1185">Reference proteome</keyword>
<reference evidence="1" key="2">
    <citation type="submission" date="2020-09" db="EMBL/GenBank/DDBJ databases">
        <authorList>
            <person name="Sun Q."/>
            <person name="Kim S."/>
        </authorList>
    </citation>
    <scope>NUCLEOTIDE SEQUENCE</scope>
    <source>
        <strain evidence="1">KCTC 42650</strain>
    </source>
</reference>
<comment type="caution">
    <text evidence="1">The sequence shown here is derived from an EMBL/GenBank/DDBJ whole genome shotgun (WGS) entry which is preliminary data.</text>
</comment>
<reference evidence="1" key="1">
    <citation type="journal article" date="2014" name="Int. J. Syst. Evol. Microbiol.">
        <title>Complete genome sequence of Corynebacterium casei LMG S-19264T (=DSM 44701T), isolated from a smear-ripened cheese.</title>
        <authorList>
            <consortium name="US DOE Joint Genome Institute (JGI-PGF)"/>
            <person name="Walter F."/>
            <person name="Albersmeier A."/>
            <person name="Kalinowski J."/>
            <person name="Ruckert C."/>
        </authorList>
    </citation>
    <scope>NUCLEOTIDE SEQUENCE</scope>
    <source>
        <strain evidence="1">KCTC 42650</strain>
    </source>
</reference>
<evidence type="ECO:0000313" key="1">
    <source>
        <dbReference type="EMBL" id="GHF33227.1"/>
    </source>
</evidence>
<proteinExistence type="predicted"/>
<name>A0A8J3M348_9RHOB</name>
<evidence type="ECO:0008006" key="3">
    <source>
        <dbReference type="Google" id="ProtNLM"/>
    </source>
</evidence>
<dbReference type="Proteomes" id="UP000626220">
    <property type="component" value="Unassembled WGS sequence"/>
</dbReference>
<evidence type="ECO:0000313" key="2">
    <source>
        <dbReference type="Proteomes" id="UP000626220"/>
    </source>
</evidence>